<sequence length="105" mass="12308">MGYGDEIMATGFARLIKLENEDSQVVIGDEKRQIGTISEVFLGNPYISHPQKLIKEKKIIWVNHSKFFRPYINYKETTDNKYVWNSKHRVIPGNLFFSKDEKEKA</sequence>
<gene>
    <name evidence="1" type="ORF">METZ01_LOCUS493373</name>
</gene>
<feature type="non-terminal residue" evidence="1">
    <location>
        <position position="105"/>
    </location>
</feature>
<evidence type="ECO:0000313" key="1">
    <source>
        <dbReference type="EMBL" id="SVE40519.1"/>
    </source>
</evidence>
<proteinExistence type="predicted"/>
<dbReference type="AlphaFoldDB" id="A0A383D8B1"/>
<accession>A0A383D8B1</accession>
<name>A0A383D8B1_9ZZZZ</name>
<organism evidence="1">
    <name type="scientific">marine metagenome</name>
    <dbReference type="NCBI Taxonomy" id="408172"/>
    <lineage>
        <taxon>unclassified sequences</taxon>
        <taxon>metagenomes</taxon>
        <taxon>ecological metagenomes</taxon>
    </lineage>
</organism>
<reference evidence="1" key="1">
    <citation type="submission" date="2018-05" db="EMBL/GenBank/DDBJ databases">
        <authorList>
            <person name="Lanie J.A."/>
            <person name="Ng W.-L."/>
            <person name="Kazmierczak K.M."/>
            <person name="Andrzejewski T.M."/>
            <person name="Davidsen T.M."/>
            <person name="Wayne K.J."/>
            <person name="Tettelin H."/>
            <person name="Glass J.I."/>
            <person name="Rusch D."/>
            <person name="Podicherti R."/>
            <person name="Tsui H.-C.T."/>
            <person name="Winkler M.E."/>
        </authorList>
    </citation>
    <scope>NUCLEOTIDE SEQUENCE</scope>
</reference>
<protein>
    <submittedName>
        <fullName evidence="1">Uncharacterized protein</fullName>
    </submittedName>
</protein>
<dbReference type="EMBL" id="UINC01215024">
    <property type="protein sequence ID" value="SVE40519.1"/>
    <property type="molecule type" value="Genomic_DNA"/>
</dbReference>